<protein>
    <submittedName>
        <fullName evidence="1">Uncharacterized protein</fullName>
    </submittedName>
</protein>
<name>A0A973WT68_9BRAD</name>
<accession>A0A973WT68</accession>
<dbReference type="EMBL" id="JABWSX010000001">
    <property type="protein sequence ID" value="NVL10639.1"/>
    <property type="molecule type" value="Genomic_DNA"/>
</dbReference>
<organism evidence="1">
    <name type="scientific">Bradyrhizobium quebecense</name>
    <dbReference type="NCBI Taxonomy" id="2748629"/>
    <lineage>
        <taxon>Bacteria</taxon>
        <taxon>Pseudomonadati</taxon>
        <taxon>Pseudomonadota</taxon>
        <taxon>Alphaproteobacteria</taxon>
        <taxon>Hyphomicrobiales</taxon>
        <taxon>Nitrobacteraceae</taxon>
        <taxon>Bradyrhizobium</taxon>
    </lineage>
</organism>
<gene>
    <name evidence="1" type="ORF">HU230_34305</name>
</gene>
<evidence type="ECO:0000313" key="1">
    <source>
        <dbReference type="EMBL" id="NVL10639.1"/>
    </source>
</evidence>
<sequence>MGHSVEIERLLQWAFREELPKRAGLGPRGPQSAWQATERYARLGCLIRTSLSASTSAIPHRDALIIADHVTGLRRSIAINLHEWKAFLLGDLLTLADEIANPWISVDEVDLIENHSRAGVSPDWHRYPPKAMPEIGANGKQKVYGKRYGKDRYSEGAYCPLQWINLAGIARARAEYTVWRGSLDRLARSLDGKLRNYVALPPAALPAPWTRPH</sequence>
<comment type="caution">
    <text evidence="1">The sequence shown here is derived from an EMBL/GenBank/DDBJ whole genome shotgun (WGS) entry which is preliminary data.</text>
</comment>
<dbReference type="RefSeq" id="WP_176533740.1">
    <property type="nucleotide sequence ID" value="NZ_CP088022.1"/>
</dbReference>
<dbReference type="AlphaFoldDB" id="A0A973WT68"/>
<reference evidence="1" key="1">
    <citation type="submission" date="2020-06" db="EMBL/GenBank/DDBJ databases">
        <title>Whole Genome Sequence of Bradyrhizobium sp. Strain 66S1MB.</title>
        <authorList>
            <person name="Bromfield E."/>
            <person name="Cloutier S."/>
        </authorList>
    </citation>
    <scope>NUCLEOTIDE SEQUENCE</scope>
    <source>
        <strain evidence="1">66S1MB</strain>
    </source>
</reference>
<proteinExistence type="predicted"/>